<gene>
    <name evidence="2" type="ORF">UJA718_LOCUS38531</name>
</gene>
<dbReference type="InterPro" id="IPR001810">
    <property type="entry name" value="F-box_dom"/>
</dbReference>
<protein>
    <recommendedName>
        <fullName evidence="1">F-box domain-containing protein</fullName>
    </recommendedName>
</protein>
<dbReference type="Pfam" id="PF12937">
    <property type="entry name" value="F-box-like"/>
    <property type="match status" value="1"/>
</dbReference>
<dbReference type="PROSITE" id="PS50181">
    <property type="entry name" value="FBOX"/>
    <property type="match status" value="1"/>
</dbReference>
<evidence type="ECO:0000313" key="3">
    <source>
        <dbReference type="Proteomes" id="UP000663873"/>
    </source>
</evidence>
<name>A0A821L117_9BILA</name>
<dbReference type="SUPFAM" id="SSF81383">
    <property type="entry name" value="F-box domain"/>
    <property type="match status" value="1"/>
</dbReference>
<sequence length="137" mass="15938">METSNNYNTNVLDLPDEMLLAIFNKLNMIDVLYSLVDVNKRFNRLTLDPFYIHTRDLTVKCSLLQRTSPLDNQEIDTICKKILPRIHHHIHKFTVPSCSIECIVNIDYLQLQSLSLVNFEQQKLLGHLTGNVYFCSI</sequence>
<organism evidence="2 3">
    <name type="scientific">Rotaria socialis</name>
    <dbReference type="NCBI Taxonomy" id="392032"/>
    <lineage>
        <taxon>Eukaryota</taxon>
        <taxon>Metazoa</taxon>
        <taxon>Spiralia</taxon>
        <taxon>Gnathifera</taxon>
        <taxon>Rotifera</taxon>
        <taxon>Eurotatoria</taxon>
        <taxon>Bdelloidea</taxon>
        <taxon>Philodinida</taxon>
        <taxon>Philodinidae</taxon>
        <taxon>Rotaria</taxon>
    </lineage>
</organism>
<proteinExistence type="predicted"/>
<evidence type="ECO:0000313" key="2">
    <source>
        <dbReference type="EMBL" id="CAF4743838.1"/>
    </source>
</evidence>
<evidence type="ECO:0000259" key="1">
    <source>
        <dbReference type="PROSITE" id="PS50181"/>
    </source>
</evidence>
<dbReference type="InterPro" id="IPR036047">
    <property type="entry name" value="F-box-like_dom_sf"/>
</dbReference>
<keyword evidence="3" id="KW-1185">Reference proteome</keyword>
<dbReference type="Gene3D" id="3.80.10.10">
    <property type="entry name" value="Ribonuclease Inhibitor"/>
    <property type="match status" value="1"/>
</dbReference>
<dbReference type="Proteomes" id="UP000663873">
    <property type="component" value="Unassembled WGS sequence"/>
</dbReference>
<dbReference type="AlphaFoldDB" id="A0A821L117"/>
<reference evidence="2" key="1">
    <citation type="submission" date="2021-02" db="EMBL/GenBank/DDBJ databases">
        <authorList>
            <person name="Nowell W R."/>
        </authorList>
    </citation>
    <scope>NUCLEOTIDE SEQUENCE</scope>
</reference>
<accession>A0A821L117</accession>
<feature type="domain" description="F-box" evidence="1">
    <location>
        <begin position="8"/>
        <end position="57"/>
    </location>
</feature>
<dbReference type="InterPro" id="IPR032675">
    <property type="entry name" value="LRR_dom_sf"/>
</dbReference>
<comment type="caution">
    <text evidence="2">The sequence shown here is derived from an EMBL/GenBank/DDBJ whole genome shotgun (WGS) entry which is preliminary data.</text>
</comment>
<dbReference type="EMBL" id="CAJOBP010039596">
    <property type="protein sequence ID" value="CAF4743838.1"/>
    <property type="molecule type" value="Genomic_DNA"/>
</dbReference>